<accession>A0A4P9X1T4</accession>
<keyword evidence="4" id="KW-0472">Membrane</keyword>
<organism evidence="6 7">
    <name type="scientific">Caulochytrium protostelioides</name>
    <dbReference type="NCBI Taxonomy" id="1555241"/>
    <lineage>
        <taxon>Eukaryota</taxon>
        <taxon>Fungi</taxon>
        <taxon>Fungi incertae sedis</taxon>
        <taxon>Chytridiomycota</taxon>
        <taxon>Chytridiomycota incertae sedis</taxon>
        <taxon>Chytridiomycetes</taxon>
        <taxon>Caulochytriales</taxon>
        <taxon>Caulochytriaceae</taxon>
        <taxon>Caulochytrium</taxon>
    </lineage>
</organism>
<feature type="transmembrane region" description="Helical" evidence="4">
    <location>
        <begin position="83"/>
        <end position="104"/>
    </location>
</feature>
<dbReference type="Proteomes" id="UP000274922">
    <property type="component" value="Unassembled WGS sequence"/>
</dbReference>
<evidence type="ECO:0000256" key="4">
    <source>
        <dbReference type="SAM" id="Phobius"/>
    </source>
</evidence>
<dbReference type="InterPro" id="IPR044215">
    <property type="entry name" value="PIG-H"/>
</dbReference>
<sequence>METEALITQAPGGIVRIAVRRRRPRPAPRTSAEPPPSPFSSPFPSPSSPSSPPVVQTVPMLHPPPASWGLATAVPVRHVLRRALLLVAVLLLVLLGALIVHALGAAPPAASDTRAAALGRAHVAACRTLRETAMPGVRWVRWPRGMRFLGAGSSSSSSSSSSAVDTALLSPSATGHGGWRSTPAAAWLLRWAVTPAGEANVLSGLAALAAALTTLVLLARAATVVEEAVTVIPGMGLQLTTTDGLGRTRLARFLPKRSIANVCLTEGTFRFTMQYRLVVILHEETTMQVCFRHLQPRLVVLKAAWKAIQATL</sequence>
<dbReference type="AlphaFoldDB" id="A0A4P9X1T4"/>
<comment type="pathway">
    <text evidence="1">Glycolipid biosynthesis; glycosylphosphatidylinositol-anchor biosynthesis.</text>
</comment>
<feature type="region of interest" description="Disordered" evidence="3">
    <location>
        <begin position="18"/>
        <end position="58"/>
    </location>
</feature>
<dbReference type="GO" id="GO:0000506">
    <property type="term" value="C:glycosylphosphatidylinositol-N-acetylglucosaminyltransferase (GPI-GnT) complex"/>
    <property type="evidence" value="ECO:0007669"/>
    <property type="project" value="InterPro"/>
</dbReference>
<evidence type="ECO:0000259" key="5">
    <source>
        <dbReference type="Pfam" id="PF10181"/>
    </source>
</evidence>
<reference evidence="7" key="1">
    <citation type="journal article" date="2018" name="Nat. Microbiol.">
        <title>Leveraging single-cell genomics to expand the fungal tree of life.</title>
        <authorList>
            <person name="Ahrendt S.R."/>
            <person name="Quandt C.A."/>
            <person name="Ciobanu D."/>
            <person name="Clum A."/>
            <person name="Salamov A."/>
            <person name="Andreopoulos B."/>
            <person name="Cheng J.F."/>
            <person name="Woyke T."/>
            <person name="Pelin A."/>
            <person name="Henrissat B."/>
            <person name="Reynolds N.K."/>
            <person name="Benny G.L."/>
            <person name="Smith M.E."/>
            <person name="James T.Y."/>
            <person name="Grigoriev I.V."/>
        </authorList>
    </citation>
    <scope>NUCLEOTIDE SEQUENCE [LARGE SCALE GENOMIC DNA]</scope>
    <source>
        <strain evidence="7">ATCC 52028</strain>
    </source>
</reference>
<keyword evidence="4" id="KW-0812">Transmembrane</keyword>
<dbReference type="EMBL" id="ML014309">
    <property type="protein sequence ID" value="RKO99202.1"/>
    <property type="molecule type" value="Genomic_DNA"/>
</dbReference>
<dbReference type="InterPro" id="IPR019328">
    <property type="entry name" value="PIGH-H_dom"/>
</dbReference>
<evidence type="ECO:0000256" key="3">
    <source>
        <dbReference type="SAM" id="MobiDB-lite"/>
    </source>
</evidence>
<dbReference type="UniPathway" id="UPA00196"/>
<evidence type="ECO:0000313" key="7">
    <source>
        <dbReference type="Proteomes" id="UP000274922"/>
    </source>
</evidence>
<keyword evidence="7" id="KW-1185">Reference proteome</keyword>
<proteinExistence type="inferred from homology"/>
<feature type="domain" description="Phosphatidylinositol N-acetylglucosaminyltransferase subunit H conserved" evidence="5">
    <location>
        <begin position="229"/>
        <end position="291"/>
    </location>
</feature>
<evidence type="ECO:0000313" key="6">
    <source>
        <dbReference type="EMBL" id="RKO99202.1"/>
    </source>
</evidence>
<name>A0A4P9X1T4_9FUNG</name>
<evidence type="ECO:0000256" key="1">
    <source>
        <dbReference type="ARBA" id="ARBA00004687"/>
    </source>
</evidence>
<dbReference type="GO" id="GO:0006506">
    <property type="term" value="P:GPI anchor biosynthetic process"/>
    <property type="evidence" value="ECO:0007669"/>
    <property type="project" value="UniProtKB-UniPathway"/>
</dbReference>
<dbReference type="PANTHER" id="PTHR15231:SF1">
    <property type="entry name" value="PHOSPHATIDYLINOSITOL N-ACETYLGLUCOSAMINYLTRANSFERASE SUBUNIT H"/>
    <property type="match status" value="1"/>
</dbReference>
<protein>
    <recommendedName>
        <fullName evidence="5">Phosphatidylinositol N-acetylglucosaminyltransferase subunit H conserved domain-containing protein</fullName>
    </recommendedName>
</protein>
<dbReference type="PANTHER" id="PTHR15231">
    <property type="entry name" value="PHOSPHATIDYLINOSITOL N-ACETYLGLUCOSAMINYLTRANSFERASE SUBUNIT H"/>
    <property type="match status" value="1"/>
</dbReference>
<dbReference type="Pfam" id="PF10181">
    <property type="entry name" value="PIG-H"/>
    <property type="match status" value="1"/>
</dbReference>
<comment type="similarity">
    <text evidence="2">Belongs to the PIGH family.</text>
</comment>
<keyword evidence="4" id="KW-1133">Transmembrane helix</keyword>
<evidence type="ECO:0000256" key="2">
    <source>
        <dbReference type="ARBA" id="ARBA00009610"/>
    </source>
</evidence>
<gene>
    <name evidence="6" type="ORF">CXG81DRAFT_28025</name>
</gene>
<feature type="compositionally biased region" description="Pro residues" evidence="3">
    <location>
        <begin position="33"/>
        <end position="52"/>
    </location>
</feature>